<name>A0AAD9IB39_9PEZI</name>
<dbReference type="CDD" id="cd18583">
    <property type="entry name" value="ABC_6TM_HMT1"/>
    <property type="match status" value="1"/>
</dbReference>
<evidence type="ECO:0000313" key="13">
    <source>
        <dbReference type="EMBL" id="KAK2073587.1"/>
    </source>
</evidence>
<feature type="domain" description="ABC transmembrane type-1" evidence="12">
    <location>
        <begin position="301"/>
        <end position="584"/>
    </location>
</feature>
<dbReference type="EMBL" id="JAQQPM010000007">
    <property type="protein sequence ID" value="KAK2073587.1"/>
    <property type="molecule type" value="Genomic_DNA"/>
</dbReference>
<evidence type="ECO:0000256" key="5">
    <source>
        <dbReference type="ARBA" id="ARBA00022840"/>
    </source>
</evidence>
<evidence type="ECO:0008006" key="15">
    <source>
        <dbReference type="Google" id="ProtNLM"/>
    </source>
</evidence>
<evidence type="ECO:0000313" key="14">
    <source>
        <dbReference type="Proteomes" id="UP001217918"/>
    </source>
</evidence>
<feature type="compositionally biased region" description="Polar residues" evidence="9">
    <location>
        <begin position="212"/>
        <end position="224"/>
    </location>
</feature>
<feature type="transmembrane region" description="Helical" evidence="10">
    <location>
        <begin position="160"/>
        <end position="182"/>
    </location>
</feature>
<evidence type="ECO:0000256" key="8">
    <source>
        <dbReference type="ARBA" id="ARBA00024363"/>
    </source>
</evidence>
<dbReference type="Pfam" id="PF00664">
    <property type="entry name" value="ABC_membrane"/>
    <property type="match status" value="1"/>
</dbReference>
<dbReference type="PROSITE" id="PS00211">
    <property type="entry name" value="ABC_TRANSPORTER_1"/>
    <property type="match status" value="1"/>
</dbReference>
<organism evidence="13 14">
    <name type="scientific">Phyllachora maydis</name>
    <dbReference type="NCBI Taxonomy" id="1825666"/>
    <lineage>
        <taxon>Eukaryota</taxon>
        <taxon>Fungi</taxon>
        <taxon>Dikarya</taxon>
        <taxon>Ascomycota</taxon>
        <taxon>Pezizomycotina</taxon>
        <taxon>Sordariomycetes</taxon>
        <taxon>Sordariomycetidae</taxon>
        <taxon>Phyllachorales</taxon>
        <taxon>Phyllachoraceae</taxon>
        <taxon>Phyllachora</taxon>
    </lineage>
</organism>
<evidence type="ECO:0000256" key="1">
    <source>
        <dbReference type="ARBA" id="ARBA00004141"/>
    </source>
</evidence>
<comment type="caution">
    <text evidence="13">The sequence shown here is derived from an EMBL/GenBank/DDBJ whole genome shotgun (WGS) entry which is preliminary data.</text>
</comment>
<keyword evidence="6 10" id="KW-1133">Transmembrane helix</keyword>
<dbReference type="InterPro" id="IPR003593">
    <property type="entry name" value="AAA+_ATPase"/>
</dbReference>
<feature type="transmembrane region" description="Helical" evidence="10">
    <location>
        <begin position="100"/>
        <end position="118"/>
    </location>
</feature>
<dbReference type="InterPro" id="IPR011527">
    <property type="entry name" value="ABC1_TM_dom"/>
</dbReference>
<feature type="transmembrane region" description="Helical" evidence="10">
    <location>
        <begin position="523"/>
        <end position="546"/>
    </location>
</feature>
<dbReference type="PANTHER" id="PTHR24221">
    <property type="entry name" value="ATP-BINDING CASSETTE SUB-FAMILY B"/>
    <property type="match status" value="1"/>
</dbReference>
<keyword evidence="2" id="KW-0813">Transport</keyword>
<dbReference type="GO" id="GO:0005524">
    <property type="term" value="F:ATP binding"/>
    <property type="evidence" value="ECO:0007669"/>
    <property type="project" value="UniProtKB-KW"/>
</dbReference>
<feature type="region of interest" description="Disordered" evidence="9">
    <location>
        <begin position="196"/>
        <end position="256"/>
    </location>
</feature>
<proteinExistence type="inferred from homology"/>
<keyword evidence="3 10" id="KW-0812">Transmembrane</keyword>
<dbReference type="InterPro" id="IPR039421">
    <property type="entry name" value="Type_1_exporter"/>
</dbReference>
<evidence type="ECO:0000256" key="9">
    <source>
        <dbReference type="SAM" id="MobiDB-lite"/>
    </source>
</evidence>
<comment type="similarity">
    <text evidence="8">Belongs to the ABC transporter superfamily. ABCB family. Heavy Metal importer (TC 3.A.1.210) subfamily.</text>
</comment>
<accession>A0AAD9IB39</accession>
<feature type="compositionally biased region" description="Polar residues" evidence="9">
    <location>
        <begin position="1116"/>
        <end position="1132"/>
    </location>
</feature>
<evidence type="ECO:0000256" key="10">
    <source>
        <dbReference type="SAM" id="Phobius"/>
    </source>
</evidence>
<dbReference type="Gene3D" id="1.20.1560.10">
    <property type="entry name" value="ABC transporter type 1, transmembrane domain"/>
    <property type="match status" value="1"/>
</dbReference>
<dbReference type="InterPro" id="IPR036640">
    <property type="entry name" value="ABC1_TM_sf"/>
</dbReference>
<protein>
    <recommendedName>
        <fullName evidence="15">Heavy metal tolerance protein</fullName>
    </recommendedName>
</protein>
<feature type="transmembrane region" description="Helical" evidence="10">
    <location>
        <begin position="274"/>
        <end position="292"/>
    </location>
</feature>
<evidence type="ECO:0000259" key="12">
    <source>
        <dbReference type="PROSITE" id="PS50929"/>
    </source>
</evidence>
<keyword evidence="4" id="KW-0547">Nucleotide-binding</keyword>
<dbReference type="PROSITE" id="PS50893">
    <property type="entry name" value="ABC_TRANSPORTER_2"/>
    <property type="match status" value="1"/>
</dbReference>
<feature type="compositionally biased region" description="Low complexity" evidence="9">
    <location>
        <begin position="944"/>
        <end position="954"/>
    </location>
</feature>
<feature type="compositionally biased region" description="Basic and acidic residues" evidence="9">
    <location>
        <begin position="196"/>
        <end position="206"/>
    </location>
</feature>
<comment type="subcellular location">
    <subcellularLocation>
        <location evidence="1">Membrane</location>
        <topology evidence="1">Multi-pass membrane protein</topology>
    </subcellularLocation>
</comment>
<keyword evidence="14" id="KW-1185">Reference proteome</keyword>
<feature type="transmembrane region" description="Helical" evidence="10">
    <location>
        <begin position="443"/>
        <end position="460"/>
    </location>
</feature>
<feature type="compositionally biased region" description="Basic and acidic residues" evidence="9">
    <location>
        <begin position="1098"/>
        <end position="1114"/>
    </location>
</feature>
<dbReference type="AlphaFoldDB" id="A0AAD9IB39"/>
<evidence type="ECO:0000259" key="11">
    <source>
        <dbReference type="PROSITE" id="PS50893"/>
    </source>
</evidence>
<feature type="region of interest" description="Disordered" evidence="9">
    <location>
        <begin position="860"/>
        <end position="986"/>
    </location>
</feature>
<dbReference type="InterPro" id="IPR003439">
    <property type="entry name" value="ABC_transporter-like_ATP-bd"/>
</dbReference>
<evidence type="ECO:0000256" key="7">
    <source>
        <dbReference type="ARBA" id="ARBA00023136"/>
    </source>
</evidence>
<evidence type="ECO:0000256" key="3">
    <source>
        <dbReference type="ARBA" id="ARBA00022692"/>
    </source>
</evidence>
<dbReference type="GO" id="GO:0016020">
    <property type="term" value="C:membrane"/>
    <property type="evidence" value="ECO:0007669"/>
    <property type="project" value="UniProtKB-SubCell"/>
</dbReference>
<evidence type="ECO:0000256" key="6">
    <source>
        <dbReference type="ARBA" id="ARBA00022989"/>
    </source>
</evidence>
<feature type="compositionally biased region" description="Basic and acidic residues" evidence="9">
    <location>
        <begin position="860"/>
        <end position="878"/>
    </location>
</feature>
<feature type="domain" description="ABC transporter" evidence="11">
    <location>
        <begin position="618"/>
        <end position="852"/>
    </location>
</feature>
<reference evidence="13" key="1">
    <citation type="journal article" date="2023" name="Mol. Plant Microbe Interact.">
        <title>Elucidating the Obligate Nature and Biological Capacity of an Invasive Fungal Corn Pathogen.</title>
        <authorList>
            <person name="MacCready J.S."/>
            <person name="Roggenkamp E.M."/>
            <person name="Gdanetz K."/>
            <person name="Chilvers M.I."/>
        </authorList>
    </citation>
    <scope>NUCLEOTIDE SEQUENCE</scope>
    <source>
        <strain evidence="13">PM02</strain>
    </source>
</reference>
<dbReference type="PANTHER" id="PTHR24221:SF503">
    <property type="entry name" value="MITOCHONDRIAL POTASSIUM CHANNEL ATP-BINDING SUBUNIT"/>
    <property type="match status" value="1"/>
</dbReference>
<feature type="transmembrane region" description="Helical" evidence="10">
    <location>
        <begin position="298"/>
        <end position="317"/>
    </location>
</feature>
<feature type="transmembrane region" description="Helical" evidence="10">
    <location>
        <begin position="558"/>
        <end position="575"/>
    </location>
</feature>
<feature type="compositionally biased region" description="Low complexity" evidence="9">
    <location>
        <begin position="1058"/>
        <end position="1078"/>
    </location>
</feature>
<feature type="transmembrane region" description="Helical" evidence="10">
    <location>
        <begin position="65"/>
        <end position="88"/>
    </location>
</feature>
<dbReference type="GO" id="GO:0016887">
    <property type="term" value="F:ATP hydrolysis activity"/>
    <property type="evidence" value="ECO:0007669"/>
    <property type="project" value="InterPro"/>
</dbReference>
<dbReference type="PROSITE" id="PS50929">
    <property type="entry name" value="ABC_TM1F"/>
    <property type="match status" value="1"/>
</dbReference>
<dbReference type="GO" id="GO:0140359">
    <property type="term" value="F:ABC-type transporter activity"/>
    <property type="evidence" value="ECO:0007669"/>
    <property type="project" value="InterPro"/>
</dbReference>
<feature type="transmembrane region" description="Helical" evidence="10">
    <location>
        <begin position="125"/>
        <end position="148"/>
    </location>
</feature>
<dbReference type="SUPFAM" id="SSF52540">
    <property type="entry name" value="P-loop containing nucleoside triphosphate hydrolases"/>
    <property type="match status" value="1"/>
</dbReference>
<dbReference type="SMART" id="SM00382">
    <property type="entry name" value="AAA"/>
    <property type="match status" value="1"/>
</dbReference>
<dbReference type="InterPro" id="IPR017871">
    <property type="entry name" value="ABC_transporter-like_CS"/>
</dbReference>
<feature type="region of interest" description="Disordered" evidence="9">
    <location>
        <begin position="1028"/>
        <end position="1132"/>
    </location>
</feature>
<dbReference type="FunFam" id="3.40.50.300:FF:000287">
    <property type="entry name" value="Multidrug ABC transporter ATP-binding protein"/>
    <property type="match status" value="1"/>
</dbReference>
<dbReference type="SUPFAM" id="SSF90123">
    <property type="entry name" value="ABC transporter transmembrane region"/>
    <property type="match status" value="1"/>
</dbReference>
<dbReference type="Proteomes" id="UP001217918">
    <property type="component" value="Unassembled WGS sequence"/>
</dbReference>
<feature type="transmembrane region" description="Helical" evidence="10">
    <location>
        <begin position="20"/>
        <end position="44"/>
    </location>
</feature>
<keyword evidence="7 10" id="KW-0472">Membrane</keyword>
<dbReference type="InterPro" id="IPR027417">
    <property type="entry name" value="P-loop_NTPase"/>
</dbReference>
<dbReference type="Pfam" id="PF00005">
    <property type="entry name" value="ABC_tran"/>
    <property type="match status" value="1"/>
</dbReference>
<evidence type="ECO:0000256" key="4">
    <source>
        <dbReference type="ARBA" id="ARBA00022741"/>
    </source>
</evidence>
<keyword evidence="5" id="KW-0067">ATP-binding</keyword>
<feature type="compositionally biased region" description="Low complexity" evidence="9">
    <location>
        <begin position="225"/>
        <end position="240"/>
    </location>
</feature>
<evidence type="ECO:0000256" key="2">
    <source>
        <dbReference type="ARBA" id="ARBA00022448"/>
    </source>
</evidence>
<sequence length="1132" mass="123845">MAVSGYATTRMLEASPFETAVVSLHYAFPAAVFGFYIISCSVAVSTLQCLRASNGPARPVLRRAIVGLLLFNICTYMAQLLAIVARAIALQTLPECKDTVIGLLSCVLVFGLEFAWLLDNEKPVFYPYIGSFCLALILEPIIQSLAFVSDSRMSVSYTRLADISAAAARCIAFASGVMIYLASSCRCAREKGTDSEREPLVKKNGEAPDGTASDSGSEQQEGYGSTTDSSDASTEASTDAGRTPVNDDAELPWERREREAKEKIEKRLKDKGNWFTYAKSFAVFFPFIWPVNKPRLQIRVLLVALCLLSMNFVNLLIPRQLGIIMDCLGGDSDRNVWAQVLVFAGLKLLASESGISLLRSWLWIPVEYHSYEAMNTAAYSHVLNLSCDFHDSKSSSDIMMAIQSGNQISNMLEAVCFRAVPMMIDMTVAFVYLSLIFGPYEGFITVATSCVFFYLTTRMMSSLKTARRSEVHAYFQEHYVRQAGIQGWSTVTSFNQTKHEEHRYSKAVNDRVNKSQSIYMKYVMAYAFQYLVLLCGLLAGAFLAVYEITHRDVTPGQFIMLLTYWAQLVAPLNFFSNLGKTISRDLIGAEQLLDIMTMKPSVVNKEDAKPLQFSGGMVRFNHVHFSYDKKKDILKDITFTADPGMTIAFVGTTGAGKSTTLKLLDRFYDVTQGSIQIDGQDIRDVELFSLRGQIGVVPQTPILFDDTIMNNVRYAKLSATDEEVFEACKAAAIHDQIVGFADGYNTRVGERGIKLSGGEMQRVAIARALLKKPSIVLLDEATSAVDTDTEQKIQEALRVLCQGRTTFIVAHRLSTIMNADRIIVIGGGEKIEEGTHEELIAANGKYADLWAKQIFVKPKDKKHDKGAAAKDAEADKTPARKASGIVNDLSHEETTNELAKVNSKKAEARADAAAQTPSKPSSGHKKEGSKLNPDAPTFTPRSKAAAMAAGRLAATPSSPTRLDRSGDGYFDSPEGRSPSPRGPGPAVPMYQPLQYLAAPFMMLPAPYTLYHAQGQRISAMPIAAGIPPSSLTAQHNDTRRARGPVEGPDRVGSGEQPSTSSAASNSRRSSAASSSTASQQRKHHRERGGATSAASDRPGVELRYPRKPERRVQCKSEPSANNSACSQRGSDA</sequence>
<gene>
    <name evidence="13" type="ORF">P8C59_007861</name>
</gene>
<dbReference type="Gene3D" id="3.40.50.300">
    <property type="entry name" value="P-loop containing nucleotide triphosphate hydrolases"/>
    <property type="match status" value="1"/>
</dbReference>